<evidence type="ECO:0000313" key="3">
    <source>
        <dbReference type="Proteomes" id="UP000600918"/>
    </source>
</evidence>
<dbReference type="EMBL" id="JACSDY010000019">
    <property type="protein sequence ID" value="KAF7398105.1"/>
    <property type="molecule type" value="Genomic_DNA"/>
</dbReference>
<comment type="caution">
    <text evidence="2">The sequence shown here is derived from an EMBL/GenBank/DDBJ whole genome shotgun (WGS) entry which is preliminary data.</text>
</comment>
<evidence type="ECO:0000256" key="1">
    <source>
        <dbReference type="SAM" id="MobiDB-lite"/>
    </source>
</evidence>
<dbReference type="Proteomes" id="UP000600918">
    <property type="component" value="Unassembled WGS sequence"/>
</dbReference>
<organism evidence="2 3">
    <name type="scientific">Vespula pensylvanica</name>
    <name type="common">Western yellow jacket</name>
    <name type="synonym">Wasp</name>
    <dbReference type="NCBI Taxonomy" id="30213"/>
    <lineage>
        <taxon>Eukaryota</taxon>
        <taxon>Metazoa</taxon>
        <taxon>Ecdysozoa</taxon>
        <taxon>Arthropoda</taxon>
        <taxon>Hexapoda</taxon>
        <taxon>Insecta</taxon>
        <taxon>Pterygota</taxon>
        <taxon>Neoptera</taxon>
        <taxon>Endopterygota</taxon>
        <taxon>Hymenoptera</taxon>
        <taxon>Apocrita</taxon>
        <taxon>Aculeata</taxon>
        <taxon>Vespoidea</taxon>
        <taxon>Vespidae</taxon>
        <taxon>Vespinae</taxon>
        <taxon>Vespula</taxon>
    </lineage>
</organism>
<feature type="compositionally biased region" description="Acidic residues" evidence="1">
    <location>
        <begin position="66"/>
        <end position="79"/>
    </location>
</feature>
<feature type="region of interest" description="Disordered" evidence="1">
    <location>
        <begin position="66"/>
        <end position="86"/>
    </location>
</feature>
<protein>
    <submittedName>
        <fullName evidence="2">Uncharacterized protein</fullName>
    </submittedName>
</protein>
<gene>
    <name evidence="2" type="ORF">H0235_016113</name>
</gene>
<name>A0A834N720_VESPE</name>
<reference evidence="2" key="1">
    <citation type="journal article" date="2020" name="G3 (Bethesda)">
        <title>High-Quality Assemblies for Three Invasive Social Wasps from the &lt;i&gt;Vespula&lt;/i&gt; Genus.</title>
        <authorList>
            <person name="Harrop T.W.R."/>
            <person name="Guhlin J."/>
            <person name="McLaughlin G.M."/>
            <person name="Permina E."/>
            <person name="Stockwell P."/>
            <person name="Gilligan J."/>
            <person name="Le Lec M.F."/>
            <person name="Gruber M.A.M."/>
            <person name="Quinn O."/>
            <person name="Lovegrove M."/>
            <person name="Duncan E.J."/>
            <person name="Remnant E.J."/>
            <person name="Van Eeckhoven J."/>
            <person name="Graham B."/>
            <person name="Knapp R.A."/>
            <person name="Langford K.W."/>
            <person name="Kronenberg Z."/>
            <person name="Press M.O."/>
            <person name="Eacker S.M."/>
            <person name="Wilson-Rankin E.E."/>
            <person name="Purcell J."/>
            <person name="Lester P.J."/>
            <person name="Dearden P.K."/>
        </authorList>
    </citation>
    <scope>NUCLEOTIDE SEQUENCE</scope>
    <source>
        <strain evidence="2">Volc-1</strain>
    </source>
</reference>
<proteinExistence type="predicted"/>
<keyword evidence="3" id="KW-1185">Reference proteome</keyword>
<sequence>MVSPHMTGPKPVQNLRRPVVDRETTTLVEFVGAIIESALRHVWFRTEDYRTRRHLKRIQETKEEVEVVEEEGEEEEEEANVARADT</sequence>
<dbReference type="AlphaFoldDB" id="A0A834N720"/>
<evidence type="ECO:0000313" key="2">
    <source>
        <dbReference type="EMBL" id="KAF7398105.1"/>
    </source>
</evidence>
<accession>A0A834N720</accession>